<organism evidence="2 3">
    <name type="scientific">Lysinibacillus louembei</name>
    <dbReference type="NCBI Taxonomy" id="1470088"/>
    <lineage>
        <taxon>Bacteria</taxon>
        <taxon>Bacillati</taxon>
        <taxon>Bacillota</taxon>
        <taxon>Bacilli</taxon>
        <taxon>Bacillales</taxon>
        <taxon>Bacillaceae</taxon>
        <taxon>Lysinibacillus</taxon>
    </lineage>
</organism>
<name>A0ABZ0RW16_9BACI</name>
<protein>
    <submittedName>
        <fullName evidence="2">Uncharacterized protein</fullName>
    </submittedName>
</protein>
<evidence type="ECO:0000256" key="1">
    <source>
        <dbReference type="SAM" id="SignalP"/>
    </source>
</evidence>
<sequence length="180" mass="20315">MRILSIIGLTMLLTACNTAQPQADPIENQATAQVEQQPFTLKLEAEKEQYKVGEKPIIQAELVYAGEEDEITIAHGGSWLFLETTNITEDYHFGAFMNEPLIYTKLTKGEPLIERYSFSGGTYIEGQGGKPYSDELFERMAKMDFPAGQYEIKAITEFGIEQITGKKYQLEARIVFEVVE</sequence>
<accession>A0ABZ0RW16</accession>
<gene>
    <name evidence="2" type="ORF">R6U77_16260</name>
</gene>
<keyword evidence="1" id="KW-0732">Signal</keyword>
<proteinExistence type="predicted"/>
<dbReference type="PROSITE" id="PS51257">
    <property type="entry name" value="PROKAR_LIPOPROTEIN"/>
    <property type="match status" value="1"/>
</dbReference>
<dbReference type="Proteomes" id="UP001322664">
    <property type="component" value="Chromosome"/>
</dbReference>
<feature type="chain" id="PRO_5046999453" evidence="1">
    <location>
        <begin position="20"/>
        <end position="180"/>
    </location>
</feature>
<reference evidence="2 3" key="1">
    <citation type="submission" date="2023-09" db="EMBL/GenBank/DDBJ databases">
        <authorList>
            <person name="Page C.A."/>
            <person name="Perez-Diaz I.M."/>
        </authorList>
    </citation>
    <scope>NUCLEOTIDE SEQUENCE [LARGE SCALE GENOMIC DNA]</scope>
    <source>
        <strain evidence="2 3">Ll15</strain>
    </source>
</reference>
<evidence type="ECO:0000313" key="2">
    <source>
        <dbReference type="EMBL" id="WPK11426.1"/>
    </source>
</evidence>
<feature type="signal peptide" evidence="1">
    <location>
        <begin position="1"/>
        <end position="19"/>
    </location>
</feature>
<keyword evidence="3" id="KW-1185">Reference proteome</keyword>
<evidence type="ECO:0000313" key="3">
    <source>
        <dbReference type="Proteomes" id="UP001322664"/>
    </source>
</evidence>
<dbReference type="EMBL" id="CP137624">
    <property type="protein sequence ID" value="WPK11426.1"/>
    <property type="molecule type" value="Genomic_DNA"/>
</dbReference>
<dbReference type="RefSeq" id="WP_319836462.1">
    <property type="nucleotide sequence ID" value="NZ_CP137624.1"/>
</dbReference>